<dbReference type="EMBL" id="VGLS01000039">
    <property type="protein sequence ID" value="MBM3222637.1"/>
    <property type="molecule type" value="Genomic_DNA"/>
</dbReference>
<dbReference type="PANTHER" id="PTHR43198">
    <property type="entry name" value="BIFUNCTIONAL TH2 PROTEIN"/>
    <property type="match status" value="1"/>
</dbReference>
<comment type="catalytic activity">
    <reaction evidence="1">
        <text>thiamine + H2O = 5-(2-hydroxyethyl)-4-methylthiazole + 4-amino-5-hydroxymethyl-2-methylpyrimidine + H(+)</text>
        <dbReference type="Rhea" id="RHEA:17509"/>
        <dbReference type="ChEBI" id="CHEBI:15377"/>
        <dbReference type="ChEBI" id="CHEBI:15378"/>
        <dbReference type="ChEBI" id="CHEBI:16892"/>
        <dbReference type="ChEBI" id="CHEBI:17957"/>
        <dbReference type="ChEBI" id="CHEBI:18385"/>
        <dbReference type="EC" id="3.5.99.2"/>
    </reaction>
</comment>
<dbReference type="Proteomes" id="UP000712673">
    <property type="component" value="Unassembled WGS sequence"/>
</dbReference>
<dbReference type="NCBIfam" id="TIGR04306">
    <property type="entry name" value="salvage_TenA"/>
    <property type="match status" value="1"/>
</dbReference>
<comment type="function">
    <text evidence="1">Catalyzes an amino-pyrimidine hydrolysis reaction at the C5' of the pyrimidine moiety of thiamine compounds, a reaction that is part of a thiamine salvage pathway.</text>
</comment>
<name>A0A937VZM5_UNCTE</name>
<dbReference type="InterPro" id="IPR027574">
    <property type="entry name" value="Thiaminase_II"/>
</dbReference>
<dbReference type="GO" id="GO:0050334">
    <property type="term" value="F:thiaminase activity"/>
    <property type="evidence" value="ECO:0007669"/>
    <property type="project" value="UniProtKB-EC"/>
</dbReference>
<keyword evidence="1" id="KW-0784">Thiamine biosynthesis</keyword>
<dbReference type="GO" id="GO:0005829">
    <property type="term" value="C:cytosol"/>
    <property type="evidence" value="ECO:0007669"/>
    <property type="project" value="TreeGrafter"/>
</dbReference>
<dbReference type="InterPro" id="IPR004305">
    <property type="entry name" value="Thiaminase-2/PQQC"/>
</dbReference>
<dbReference type="InterPro" id="IPR016084">
    <property type="entry name" value="Haem_Oase-like_multi-hlx"/>
</dbReference>
<sequence>MRFTEQLRQQAAPVRDRVLTHPFVTGIGDGTLPLAAFRYYMCQDYVFLIEYCRVLALAVAKAPDLDTMGRFAALLHATLHTEMALHRDFAAAFGITTPELEATQAAPGTQSYTQHLLSVAYAGSLTDISAALLPCMWDYSEIGQRLLAQGVPASQPLYGTWIHTYAAPEFGALATWLRALLDTLAECASPAEQARLAQIFMASCRYEYRFWDMAYHQETWPV</sequence>
<accession>A0A937VZM5</accession>
<feature type="domain" description="Thiaminase-2/PQQC" evidence="2">
    <location>
        <begin position="9"/>
        <end position="216"/>
    </location>
</feature>
<comment type="catalytic activity">
    <reaction evidence="1">
        <text>4-amino-5-aminomethyl-2-methylpyrimidine + H2O = 4-amino-5-hydroxymethyl-2-methylpyrimidine + NH4(+)</text>
        <dbReference type="Rhea" id="RHEA:31799"/>
        <dbReference type="ChEBI" id="CHEBI:15377"/>
        <dbReference type="ChEBI" id="CHEBI:16892"/>
        <dbReference type="ChEBI" id="CHEBI:28938"/>
        <dbReference type="ChEBI" id="CHEBI:63416"/>
        <dbReference type="EC" id="3.5.99.2"/>
    </reaction>
</comment>
<dbReference type="InterPro" id="IPR050967">
    <property type="entry name" value="Thiamine_Salvage_TenA"/>
</dbReference>
<dbReference type="CDD" id="cd19366">
    <property type="entry name" value="TenA_C_BhTenA-like"/>
    <property type="match status" value="1"/>
</dbReference>
<dbReference type="Pfam" id="PF03070">
    <property type="entry name" value="TENA_THI-4"/>
    <property type="match status" value="1"/>
</dbReference>
<comment type="similarity">
    <text evidence="1">Belongs to the TenA family.</text>
</comment>
<proteinExistence type="inferred from homology"/>
<evidence type="ECO:0000313" key="3">
    <source>
        <dbReference type="EMBL" id="MBM3222637.1"/>
    </source>
</evidence>
<dbReference type="PANTHER" id="PTHR43198:SF2">
    <property type="entry name" value="SI:CH1073-67J19.1-RELATED"/>
    <property type="match status" value="1"/>
</dbReference>
<evidence type="ECO:0000256" key="1">
    <source>
        <dbReference type="RuleBase" id="RU363093"/>
    </source>
</evidence>
<dbReference type="AlphaFoldDB" id="A0A937VZM5"/>
<evidence type="ECO:0000313" key="4">
    <source>
        <dbReference type="Proteomes" id="UP000712673"/>
    </source>
</evidence>
<evidence type="ECO:0000259" key="2">
    <source>
        <dbReference type="Pfam" id="PF03070"/>
    </source>
</evidence>
<comment type="caution">
    <text evidence="3">The sequence shown here is derived from an EMBL/GenBank/DDBJ whole genome shotgun (WGS) entry which is preliminary data.</text>
</comment>
<reference evidence="3" key="1">
    <citation type="submission" date="2019-03" db="EMBL/GenBank/DDBJ databases">
        <title>Lake Tanganyika Metagenome-Assembled Genomes (MAGs).</title>
        <authorList>
            <person name="Tran P."/>
        </authorList>
    </citation>
    <scope>NUCLEOTIDE SEQUENCE</scope>
    <source>
        <strain evidence="3">K_DeepCast_65m_m2_066</strain>
    </source>
</reference>
<keyword evidence="1" id="KW-0378">Hydrolase</keyword>
<gene>
    <name evidence="3" type="primary">tenA</name>
    <name evidence="3" type="ORF">FJZ47_02365</name>
</gene>
<dbReference type="GO" id="GO:0009228">
    <property type="term" value="P:thiamine biosynthetic process"/>
    <property type="evidence" value="ECO:0007669"/>
    <property type="project" value="UniProtKB-KW"/>
</dbReference>
<dbReference type="EC" id="3.5.99.2" evidence="1"/>
<protein>
    <recommendedName>
        <fullName evidence="1">Aminopyrimidine aminohydrolase</fullName>
        <ecNumber evidence="1">3.5.99.2</ecNumber>
    </recommendedName>
</protein>
<organism evidence="3 4">
    <name type="scientific">Tectimicrobiota bacterium</name>
    <dbReference type="NCBI Taxonomy" id="2528274"/>
    <lineage>
        <taxon>Bacteria</taxon>
        <taxon>Pseudomonadati</taxon>
        <taxon>Nitrospinota/Tectimicrobiota group</taxon>
        <taxon>Candidatus Tectimicrobiota</taxon>
    </lineage>
</organism>
<comment type="pathway">
    <text evidence="1">Cofactor biosynthesis; thiamine diphosphate biosynthesis.</text>
</comment>
<dbReference type="SUPFAM" id="SSF48613">
    <property type="entry name" value="Heme oxygenase-like"/>
    <property type="match status" value="1"/>
</dbReference>
<dbReference type="Gene3D" id="1.20.910.10">
    <property type="entry name" value="Heme oxygenase-like"/>
    <property type="match status" value="1"/>
</dbReference>